<comment type="similarity">
    <text evidence="2">Belongs to the 2H phosphoesterase superfamily. ThpR family.</text>
</comment>
<evidence type="ECO:0000313" key="5">
    <source>
        <dbReference type="Proteomes" id="UP000648182"/>
    </source>
</evidence>
<dbReference type="InterPro" id="IPR014051">
    <property type="entry name" value="Phosphoesterase_HXTX"/>
</dbReference>
<protein>
    <recommendedName>
        <fullName evidence="2">RNA 2',3'-cyclic phosphodiesterase</fullName>
        <shortName evidence="2">RNA 2',3'-CPDase</shortName>
        <ecNumber evidence="2">3.1.4.58</ecNumber>
    </recommendedName>
</protein>
<evidence type="ECO:0000259" key="3">
    <source>
        <dbReference type="Pfam" id="PF02834"/>
    </source>
</evidence>
<comment type="catalytic activity">
    <reaction evidence="2">
        <text>a 3'-end 2',3'-cyclophospho-ribonucleotide-RNA + H2O = a 3'-end 2'-phospho-ribonucleotide-RNA + H(+)</text>
        <dbReference type="Rhea" id="RHEA:11828"/>
        <dbReference type="Rhea" id="RHEA-COMP:10464"/>
        <dbReference type="Rhea" id="RHEA-COMP:17353"/>
        <dbReference type="ChEBI" id="CHEBI:15377"/>
        <dbReference type="ChEBI" id="CHEBI:15378"/>
        <dbReference type="ChEBI" id="CHEBI:83064"/>
        <dbReference type="ChEBI" id="CHEBI:173113"/>
        <dbReference type="EC" id="3.1.4.58"/>
    </reaction>
</comment>
<evidence type="ECO:0000256" key="2">
    <source>
        <dbReference type="HAMAP-Rule" id="MF_01940"/>
    </source>
</evidence>
<dbReference type="NCBIfam" id="TIGR02258">
    <property type="entry name" value="2_5_ligase"/>
    <property type="match status" value="1"/>
</dbReference>
<feature type="domain" description="Phosphoesterase HXTX" evidence="3">
    <location>
        <begin position="101"/>
        <end position="173"/>
    </location>
</feature>
<dbReference type="SUPFAM" id="SSF55144">
    <property type="entry name" value="LigT-like"/>
    <property type="match status" value="1"/>
</dbReference>
<dbReference type="EMBL" id="JACSPV010000022">
    <property type="protein sequence ID" value="MBD8006027.1"/>
    <property type="molecule type" value="Genomic_DNA"/>
</dbReference>
<accession>A0ABR8VMP5</accession>
<evidence type="ECO:0000256" key="1">
    <source>
        <dbReference type="ARBA" id="ARBA00022801"/>
    </source>
</evidence>
<dbReference type="EC" id="3.1.4.58" evidence="2"/>
<proteinExistence type="inferred from homology"/>
<sequence length="187" mass="21382">MHSTHYFFALTLPDKVKVHLSKISEQLKMSFPFKSWVHPEDYHITLAFLGNADQRRLAESVLNVKEALTNVHSFQVGLNQVGTFGRPNLPRILWVNTTESPSLAEVRNNVYTSCIEAGFELETRPFKPHITLARKWMGQGEFQMAAAEKSLGTSLPGPVFSMEEAVLYRTHLDQIPKYEIVESFKFR</sequence>
<reference evidence="4 5" key="1">
    <citation type="submission" date="2020-08" db="EMBL/GenBank/DDBJ databases">
        <title>A Genomic Blueprint of the Chicken Gut Microbiome.</title>
        <authorList>
            <person name="Gilroy R."/>
            <person name="Ravi A."/>
            <person name="Getino M."/>
            <person name="Pursley I."/>
            <person name="Horton D.L."/>
            <person name="Alikhan N.-F."/>
            <person name="Baker D."/>
            <person name="Gharbi K."/>
            <person name="Hall N."/>
            <person name="Watson M."/>
            <person name="Adriaenssens E.M."/>
            <person name="Foster-Nyarko E."/>
            <person name="Jarju S."/>
            <person name="Secka A."/>
            <person name="Antonio M."/>
            <person name="Oren A."/>
            <person name="Chaudhuri R."/>
            <person name="La Ragione R.M."/>
            <person name="Hildebrand F."/>
            <person name="Pallen M.J."/>
        </authorList>
    </citation>
    <scope>NUCLEOTIDE SEQUENCE [LARGE SCALE GENOMIC DNA]</scope>
    <source>
        <strain evidence="4 5">Sa1BUA2</strain>
    </source>
</reference>
<dbReference type="PANTHER" id="PTHR35561">
    <property type="entry name" value="RNA 2',3'-CYCLIC PHOSPHODIESTERASE"/>
    <property type="match status" value="1"/>
</dbReference>
<name>A0ABR8VMP5_9BACI</name>
<keyword evidence="5" id="KW-1185">Reference proteome</keyword>
<dbReference type="InterPro" id="IPR004175">
    <property type="entry name" value="RNA_CPDase"/>
</dbReference>
<dbReference type="InterPro" id="IPR009097">
    <property type="entry name" value="Cyclic_Pdiesterase"/>
</dbReference>
<comment type="caution">
    <text evidence="4">The sequence shown here is derived from an EMBL/GenBank/DDBJ whole genome shotgun (WGS) entry which is preliminary data.</text>
</comment>
<feature type="short sequence motif" description="HXTX 1" evidence="2">
    <location>
        <begin position="43"/>
        <end position="46"/>
    </location>
</feature>
<dbReference type="PANTHER" id="PTHR35561:SF1">
    <property type="entry name" value="RNA 2',3'-CYCLIC PHOSPHODIESTERASE"/>
    <property type="match status" value="1"/>
</dbReference>
<feature type="active site" description="Proton donor" evidence="2">
    <location>
        <position position="43"/>
    </location>
</feature>
<dbReference type="Pfam" id="PF02834">
    <property type="entry name" value="LigT_PEase"/>
    <property type="match status" value="2"/>
</dbReference>
<feature type="domain" description="Phosphoesterase HXTX" evidence="3">
    <location>
        <begin position="11"/>
        <end position="94"/>
    </location>
</feature>
<feature type="active site" description="Proton acceptor" evidence="2">
    <location>
        <position position="129"/>
    </location>
</feature>
<organism evidence="4 5">
    <name type="scientific">Bacillus norwichensis</name>
    <dbReference type="NCBI Taxonomy" id="2762217"/>
    <lineage>
        <taxon>Bacteria</taxon>
        <taxon>Bacillati</taxon>
        <taxon>Bacillota</taxon>
        <taxon>Bacilli</taxon>
        <taxon>Bacillales</taxon>
        <taxon>Bacillaceae</taxon>
        <taxon>Bacillus</taxon>
    </lineage>
</organism>
<dbReference type="Proteomes" id="UP000648182">
    <property type="component" value="Unassembled WGS sequence"/>
</dbReference>
<dbReference type="HAMAP" id="MF_01940">
    <property type="entry name" value="RNA_CPDase"/>
    <property type="match status" value="1"/>
</dbReference>
<dbReference type="RefSeq" id="WP_191813513.1">
    <property type="nucleotide sequence ID" value="NZ_JACSPV010000022.1"/>
</dbReference>
<keyword evidence="1 2" id="KW-0378">Hydrolase</keyword>
<evidence type="ECO:0000313" key="4">
    <source>
        <dbReference type="EMBL" id="MBD8006027.1"/>
    </source>
</evidence>
<dbReference type="Gene3D" id="3.90.1140.10">
    <property type="entry name" value="Cyclic phosphodiesterase"/>
    <property type="match status" value="1"/>
</dbReference>
<feature type="short sequence motif" description="HXTX 2" evidence="2">
    <location>
        <begin position="129"/>
        <end position="132"/>
    </location>
</feature>
<comment type="function">
    <text evidence="2">Hydrolyzes RNA 2',3'-cyclic phosphodiester to an RNA 2'-phosphomonoester.</text>
</comment>
<gene>
    <name evidence="4" type="primary">thpR</name>
    <name evidence="4" type="ORF">H9631_13160</name>
</gene>